<accession>A0A6I6ABN7</accession>
<reference evidence="1 2" key="1">
    <citation type="submission" date="2019-09" db="EMBL/GenBank/DDBJ databases">
        <title>Gimesia benthica sp. nov., a novel bacterium isolated from deep-sea water of the Northwest Indian Ocean.</title>
        <authorList>
            <person name="Dai X."/>
        </authorList>
    </citation>
    <scope>NUCLEOTIDE SEQUENCE [LARGE SCALE GENOMIC DNA]</scope>
    <source>
        <strain evidence="1 2">E7</strain>
    </source>
</reference>
<evidence type="ECO:0000313" key="1">
    <source>
        <dbReference type="EMBL" id="QGQ23924.1"/>
    </source>
</evidence>
<sequence>MNEKTKINILRVSKGQVIPWEHSFKDDIESVETIERVAPEVALVKESCLPFKINCIFETEEDADLFCVQYKHKVIRNIKRKSVLKRQKEKPVTGAFDNVIEV</sequence>
<keyword evidence="2" id="KW-1185">Reference proteome</keyword>
<evidence type="ECO:0000313" key="2">
    <source>
        <dbReference type="Proteomes" id="UP000427281"/>
    </source>
</evidence>
<gene>
    <name evidence="1" type="ORF">F1728_15090</name>
</gene>
<dbReference type="AlphaFoldDB" id="A0A6I6ABN7"/>
<dbReference type="KEGG" id="gim:F1728_15090"/>
<dbReference type="RefSeq" id="WP_155364819.1">
    <property type="nucleotide sequence ID" value="NZ_CP043930.1"/>
</dbReference>
<dbReference type="EMBL" id="CP043930">
    <property type="protein sequence ID" value="QGQ23924.1"/>
    <property type="molecule type" value="Genomic_DNA"/>
</dbReference>
<organism evidence="1 2">
    <name type="scientific">Gimesia benthica</name>
    <dbReference type="NCBI Taxonomy" id="2608982"/>
    <lineage>
        <taxon>Bacteria</taxon>
        <taxon>Pseudomonadati</taxon>
        <taxon>Planctomycetota</taxon>
        <taxon>Planctomycetia</taxon>
        <taxon>Planctomycetales</taxon>
        <taxon>Planctomycetaceae</taxon>
        <taxon>Gimesia</taxon>
    </lineage>
</organism>
<name>A0A6I6ABN7_9PLAN</name>
<protein>
    <submittedName>
        <fullName evidence="1">Uncharacterized protein</fullName>
    </submittedName>
</protein>
<dbReference type="Proteomes" id="UP000427281">
    <property type="component" value="Chromosome"/>
</dbReference>
<proteinExistence type="predicted"/>